<gene>
    <name evidence="1" type="ORF">HNP46_004192</name>
</gene>
<sequence>MSSYTTPWLFADHEGGYEKQLKAQRYALYVQQPESDYPRVLQYLLGVAFAPKFSASVLANLPKALEERGILQIEDNKDCEASWVVFNELYEKAMIGAPVVPGVASAMEFLHRGVRFLATHIDKSSELPQSSTARDGFLKGLGKSLKTQFPEYESKDSRILVINALGNEDLPLGVTMTTEEQAALGIVCSSERPLVTSVGDAKNGPAQNFFMINFGVDRRVPYNMLRVFMDERNDIIGKMLGLDHTPSEGEMRLWLGQKEGVKPFLAALYFGVIHMIDGRFEAEVLLTKELAESKIQLPKASLFNNPVGTGLNHVRLPVADGYHHATPINNAGLVRDVHNSYYLSILKDDPFEWRRQHTTVSVGGSKPQNSGTFFTSIVGNGKVKAFQALLPQQHSPGSQVRDRLKAERTLYWVTRDRALRVCHRPRFENDADALAPLYPPAAELLGARLDDLVKHALAHLARASVTVNKMIDQGEITMTEILGGDRLSKFALAEREILLGCATQASLDGYAHFLQLELYEFCNLTRSERGYISRRLRESLYKFAGEPAEKLEPSLPKALNTFAETNQLFLSIPFSYSAANIRPNDMIAGMPSMSAVGGMVHNIQRVIRDYFGWNTFKTGAFSLVYFSLDRDKGTPRRPPQEPAGGLMTMPSLMDIRRAHGKAAITICITFEDESERQAFDELLASEIGTLQINQALSSSLRFAGGSVFLGLPGEHYDQPLDLAVSSDWMDILRSYARAYPTQGLLIEDMSQELGQKARSEDTTVLKAMTAMIYQSALLRPWTSPNVPDLDEPLAVQPTFDIVKAEGVEPNRHKFQQVDSGDIGLGEYVLAEEVNEIPAYLTESYQGLLLPAVVGFHGVCSPRGGQHFVEPALSVIRAVNLDTIRDSVTLYQQDWRRSFWAYEHVPEHYLYRVTGYQHALPMSAPALLTEDAQYV</sequence>
<comment type="caution">
    <text evidence="1">The sequence shown here is derived from an EMBL/GenBank/DDBJ whole genome shotgun (WGS) entry which is preliminary data.</text>
</comment>
<protein>
    <submittedName>
        <fullName evidence="1">Uncharacterized protein</fullName>
    </submittedName>
</protein>
<proteinExistence type="predicted"/>
<dbReference type="AlphaFoldDB" id="A0A7W7P283"/>
<evidence type="ECO:0000313" key="1">
    <source>
        <dbReference type="EMBL" id="MBB4865311.1"/>
    </source>
</evidence>
<dbReference type="Proteomes" id="UP000566995">
    <property type="component" value="Unassembled WGS sequence"/>
</dbReference>
<dbReference type="EMBL" id="JACHLI010000018">
    <property type="protein sequence ID" value="MBB4865311.1"/>
    <property type="molecule type" value="Genomic_DNA"/>
</dbReference>
<evidence type="ECO:0000313" key="2">
    <source>
        <dbReference type="Proteomes" id="UP000566995"/>
    </source>
</evidence>
<dbReference type="RefSeq" id="WP_184592652.1">
    <property type="nucleotide sequence ID" value="NZ_JACHLI010000018.1"/>
</dbReference>
<accession>A0A7W7P283</accession>
<organism evidence="1 2">
    <name type="scientific">Pseudomonas nitroreducens</name>
    <dbReference type="NCBI Taxonomy" id="46680"/>
    <lineage>
        <taxon>Bacteria</taxon>
        <taxon>Pseudomonadati</taxon>
        <taxon>Pseudomonadota</taxon>
        <taxon>Gammaproteobacteria</taxon>
        <taxon>Pseudomonadales</taxon>
        <taxon>Pseudomonadaceae</taxon>
        <taxon>Pseudomonas</taxon>
    </lineage>
</organism>
<name>A0A7W7P283_PSENT</name>
<reference evidence="1 2" key="1">
    <citation type="submission" date="2020-08" db="EMBL/GenBank/DDBJ databases">
        <title>Functional genomics of gut bacteria from endangered species of beetles.</title>
        <authorList>
            <person name="Carlos-Shanley C."/>
        </authorList>
    </citation>
    <scope>NUCLEOTIDE SEQUENCE [LARGE SCALE GENOMIC DNA]</scope>
    <source>
        <strain evidence="1 2">S00179</strain>
    </source>
</reference>